<evidence type="ECO:0000313" key="4">
    <source>
        <dbReference type="Proteomes" id="UP001501371"/>
    </source>
</evidence>
<feature type="compositionally biased region" description="Basic residues" evidence="1">
    <location>
        <begin position="91"/>
        <end position="110"/>
    </location>
</feature>
<evidence type="ECO:0000313" key="3">
    <source>
        <dbReference type="EMBL" id="GAA1199351.1"/>
    </source>
</evidence>
<protein>
    <submittedName>
        <fullName evidence="3">Helix-turn-helix transcriptional regulator</fullName>
    </submittedName>
</protein>
<dbReference type="Proteomes" id="UP001501371">
    <property type="component" value="Unassembled WGS sequence"/>
</dbReference>
<feature type="region of interest" description="Disordered" evidence="1">
    <location>
        <begin position="88"/>
        <end position="111"/>
    </location>
</feature>
<dbReference type="Gene3D" id="1.10.260.40">
    <property type="entry name" value="lambda repressor-like DNA-binding domains"/>
    <property type="match status" value="1"/>
</dbReference>
<evidence type="ECO:0000259" key="2">
    <source>
        <dbReference type="PROSITE" id="PS50943"/>
    </source>
</evidence>
<dbReference type="EMBL" id="BAAAKV010000101">
    <property type="protein sequence ID" value="GAA1199351.1"/>
    <property type="molecule type" value="Genomic_DNA"/>
</dbReference>
<dbReference type="PROSITE" id="PS50943">
    <property type="entry name" value="HTH_CROC1"/>
    <property type="match status" value="1"/>
</dbReference>
<dbReference type="Pfam" id="PF13560">
    <property type="entry name" value="HTH_31"/>
    <property type="match status" value="1"/>
</dbReference>
<dbReference type="SUPFAM" id="SSF47413">
    <property type="entry name" value="lambda repressor-like DNA-binding domains"/>
    <property type="match status" value="1"/>
</dbReference>
<dbReference type="Gene3D" id="3.30.450.180">
    <property type="match status" value="1"/>
</dbReference>
<keyword evidence="4" id="KW-1185">Reference proteome</keyword>
<dbReference type="RefSeq" id="WP_344284747.1">
    <property type="nucleotide sequence ID" value="NZ_BAAAKV010000101.1"/>
</dbReference>
<evidence type="ECO:0000256" key="1">
    <source>
        <dbReference type="SAM" id="MobiDB-lite"/>
    </source>
</evidence>
<dbReference type="InterPro" id="IPR001387">
    <property type="entry name" value="Cro/C1-type_HTH"/>
</dbReference>
<feature type="domain" description="HTH cro/C1-type" evidence="2">
    <location>
        <begin position="41"/>
        <end position="88"/>
    </location>
</feature>
<reference evidence="3 4" key="1">
    <citation type="journal article" date="2019" name="Int. J. Syst. Evol. Microbiol.">
        <title>The Global Catalogue of Microorganisms (GCM) 10K type strain sequencing project: providing services to taxonomists for standard genome sequencing and annotation.</title>
        <authorList>
            <consortium name="The Broad Institute Genomics Platform"/>
            <consortium name="The Broad Institute Genome Sequencing Center for Infectious Disease"/>
            <person name="Wu L."/>
            <person name="Ma J."/>
        </authorList>
    </citation>
    <scope>NUCLEOTIDE SEQUENCE [LARGE SCALE GENOMIC DNA]</scope>
    <source>
        <strain evidence="3 4">JCM 12696</strain>
    </source>
</reference>
<dbReference type="Pfam" id="PF17765">
    <property type="entry name" value="MLTR_LBD"/>
    <property type="match status" value="1"/>
</dbReference>
<organism evidence="3 4">
    <name type="scientific">Streptomyces hebeiensis</name>
    <dbReference type="NCBI Taxonomy" id="229486"/>
    <lineage>
        <taxon>Bacteria</taxon>
        <taxon>Bacillati</taxon>
        <taxon>Actinomycetota</taxon>
        <taxon>Actinomycetes</taxon>
        <taxon>Kitasatosporales</taxon>
        <taxon>Streptomycetaceae</taxon>
        <taxon>Streptomyces</taxon>
    </lineage>
</organism>
<dbReference type="PANTHER" id="PTHR35010">
    <property type="entry name" value="BLL4672 PROTEIN-RELATED"/>
    <property type="match status" value="1"/>
</dbReference>
<dbReference type="InterPro" id="IPR010982">
    <property type="entry name" value="Lambda_DNA-bd_dom_sf"/>
</dbReference>
<proteinExistence type="predicted"/>
<comment type="caution">
    <text evidence="3">The sequence shown here is derived from an EMBL/GenBank/DDBJ whole genome shotgun (WGS) entry which is preliminary data.</text>
</comment>
<gene>
    <name evidence="3" type="ORF">GCM10009654_64890</name>
</gene>
<dbReference type="PANTHER" id="PTHR35010:SF2">
    <property type="entry name" value="BLL4672 PROTEIN"/>
    <property type="match status" value="1"/>
</dbReference>
<sequence length="362" mass="39958">MDREHPTSAPMAEFLRSARTRLTPREAGLDDPGLGRRRVSGLRREELAQLAGVSVDYYTRLEQGRSRSASTEVLDALATALHLDDAERSHLHTLARPRPRPARRRPRPQRVHPATWDLLDTLQQTGRPGFILGRRLDVLAHNALAGRLITDFRALPAAERNQARFVFLDPHARELYRDWPRVAADTAAMLRLDAGRHPDDPALSALIGDLSIHSEEFRRFWSDNKVHQRTTGTKDYHHPLVGDLTVTYQALTPADDPDQILFVYGTEPGSPSETSLRLLAQWSRAAADTGSVTAQAPGAHDRYEPAPVVKKHETDPTQTGLPPTTSAIAWPGLCASGQREISGCCRPGRAGGSVRRSPPGRA</sequence>
<name>A0ABN1V8N2_9ACTN</name>
<accession>A0ABN1V8N2</accession>
<dbReference type="InterPro" id="IPR041413">
    <property type="entry name" value="MLTR_LBD"/>
</dbReference>
<dbReference type="CDD" id="cd00093">
    <property type="entry name" value="HTH_XRE"/>
    <property type="match status" value="1"/>
</dbReference>
<dbReference type="SMART" id="SM00530">
    <property type="entry name" value="HTH_XRE"/>
    <property type="match status" value="1"/>
</dbReference>